<dbReference type="RefSeq" id="WP_067940595.1">
    <property type="nucleotide sequence ID" value="NZ_CP014228.1"/>
</dbReference>
<dbReference type="SUPFAM" id="SSF51735">
    <property type="entry name" value="NAD(P)-binding Rossmann-fold domains"/>
    <property type="match status" value="1"/>
</dbReference>
<dbReference type="InterPro" id="IPR013549">
    <property type="entry name" value="DUF1731"/>
</dbReference>
<evidence type="ECO:0000313" key="5">
    <source>
        <dbReference type="Proteomes" id="UP000065220"/>
    </source>
</evidence>
<dbReference type="PANTHER" id="PTHR11092">
    <property type="entry name" value="SUGAR NUCLEOTIDE EPIMERASE RELATED"/>
    <property type="match status" value="1"/>
</dbReference>
<protein>
    <submittedName>
        <fullName evidence="4">Nucleoside-diphosphate sugar epimerase</fullName>
    </submittedName>
</protein>
<evidence type="ECO:0000256" key="1">
    <source>
        <dbReference type="ARBA" id="ARBA00009353"/>
    </source>
</evidence>
<evidence type="ECO:0000313" key="4">
    <source>
        <dbReference type="EMBL" id="AMD86694.1"/>
    </source>
</evidence>
<dbReference type="InterPro" id="IPR001509">
    <property type="entry name" value="Epimerase_deHydtase"/>
</dbReference>
<reference evidence="5" key="1">
    <citation type="submission" date="2016-02" db="EMBL/GenBank/DDBJ databases">
        <authorList>
            <person name="Holder M.E."/>
            <person name="Ajami N.J."/>
            <person name="Petrosino J.F."/>
        </authorList>
    </citation>
    <scope>NUCLEOTIDE SEQUENCE [LARGE SCALE GENOMIC DNA]</scope>
    <source>
        <strain evidence="5">CCUG 36733</strain>
    </source>
</reference>
<accession>A0A0X8JD51</accession>
<dbReference type="InterPro" id="IPR036291">
    <property type="entry name" value="NAD(P)-bd_dom_sf"/>
</dbReference>
<proteinExistence type="inferred from homology"/>
<keyword evidence="5" id="KW-1185">Reference proteome</keyword>
<name>A0A0X8JD51_ACTRD</name>
<dbReference type="EMBL" id="CP014228">
    <property type="protein sequence ID" value="AMD86694.1"/>
    <property type="molecule type" value="Genomic_DNA"/>
</dbReference>
<dbReference type="Gene3D" id="3.40.50.720">
    <property type="entry name" value="NAD(P)-binding Rossmann-like Domain"/>
    <property type="match status" value="1"/>
</dbReference>
<dbReference type="OrthoDB" id="9801773at2"/>
<dbReference type="PANTHER" id="PTHR11092:SF0">
    <property type="entry name" value="EPIMERASE FAMILY PROTEIN SDR39U1"/>
    <property type="match status" value="1"/>
</dbReference>
<sequence>MSRVIIAGASGLIGSSLVTALKDRGDEVVRLVRRGSGGESSPGAATWDPSARQLDPSVLEGADAVIVLNGASIARIPWTRSYRRTLAVSRRDPVRTVVTALHTMQGERPRLLSASAVGYYGSRPGERLTETDPAGTGFLAGLCEAWEREALSADDVTDVSLLRTASLLDQDALLRPLIPLTLAGLAGPLGPGDQVLPWITREDEVRAILHVLEAGLTGPVNLASPARTTFDELGREVADRLHRPYWLPVPAPLLRATMGRGPAEGLLLADADVRPTALEDSGFTFRHPGLGSALDAALTH</sequence>
<dbReference type="Proteomes" id="UP000065220">
    <property type="component" value="Chromosome"/>
</dbReference>
<dbReference type="KEGG" id="ard:AXF14_02620"/>
<evidence type="ECO:0000259" key="2">
    <source>
        <dbReference type="Pfam" id="PF01370"/>
    </source>
</evidence>
<dbReference type="Pfam" id="PF08338">
    <property type="entry name" value="DUF1731"/>
    <property type="match status" value="1"/>
</dbReference>
<feature type="domain" description="DUF1731" evidence="3">
    <location>
        <begin position="249"/>
        <end position="296"/>
    </location>
</feature>
<dbReference type="NCBIfam" id="TIGR01777">
    <property type="entry name" value="yfcH"/>
    <property type="match status" value="1"/>
</dbReference>
<comment type="similarity">
    <text evidence="1">Belongs to the NAD(P)-dependent epimerase/dehydratase family. SDR39U1 subfamily.</text>
</comment>
<feature type="domain" description="NAD-dependent epimerase/dehydratase" evidence="2">
    <location>
        <begin position="4"/>
        <end position="215"/>
    </location>
</feature>
<dbReference type="InterPro" id="IPR010099">
    <property type="entry name" value="SDR39U1"/>
</dbReference>
<dbReference type="AlphaFoldDB" id="A0A0X8JD51"/>
<dbReference type="Pfam" id="PF01370">
    <property type="entry name" value="Epimerase"/>
    <property type="match status" value="1"/>
</dbReference>
<evidence type="ECO:0000259" key="3">
    <source>
        <dbReference type="Pfam" id="PF08338"/>
    </source>
</evidence>
<organism evidence="4 5">
    <name type="scientific">Actinomyces radicidentis</name>
    <dbReference type="NCBI Taxonomy" id="111015"/>
    <lineage>
        <taxon>Bacteria</taxon>
        <taxon>Bacillati</taxon>
        <taxon>Actinomycetota</taxon>
        <taxon>Actinomycetes</taxon>
        <taxon>Actinomycetales</taxon>
        <taxon>Actinomycetaceae</taxon>
        <taxon>Actinomyces</taxon>
    </lineage>
</organism>
<gene>
    <name evidence="4" type="ORF">AXF14_02620</name>
</gene>
<dbReference type="STRING" id="111015.AXF14_02620"/>